<organism evidence="2 3">
    <name type="scientific">Glossina austeni</name>
    <name type="common">Savannah tsetse fly</name>
    <dbReference type="NCBI Taxonomy" id="7395"/>
    <lineage>
        <taxon>Eukaryota</taxon>
        <taxon>Metazoa</taxon>
        <taxon>Ecdysozoa</taxon>
        <taxon>Arthropoda</taxon>
        <taxon>Hexapoda</taxon>
        <taxon>Insecta</taxon>
        <taxon>Pterygota</taxon>
        <taxon>Neoptera</taxon>
        <taxon>Endopterygota</taxon>
        <taxon>Diptera</taxon>
        <taxon>Brachycera</taxon>
        <taxon>Muscomorpha</taxon>
        <taxon>Hippoboscoidea</taxon>
        <taxon>Glossinidae</taxon>
        <taxon>Glossina</taxon>
    </lineage>
</organism>
<proteinExistence type="predicted"/>
<dbReference type="STRING" id="7395.A0A1A9VB53"/>
<dbReference type="Proteomes" id="UP000078200">
    <property type="component" value="Unassembled WGS sequence"/>
</dbReference>
<sequence length="466" mass="53085">MTVIEVVSRWGFNFSGNREQLAFIERVEELTEAYSIDKDRLPATMVVMLCDQALAWYRNNNQRWMAWEKFKTDFLRFFLPSRYLTRLEDDICRRTPRSREKFQDYVQALQDLMRHTAVREEQKLECIYTNAQSDYLWHIRRNFTDLGELMELASDLEAIPTGNTSRETSVETPRISDRRDLSNNRAWAQDLMHHQYNCPNKQALHSLICNRRGVRTIICCQQGDYHGVHHQRGDPNGPREEPASRTIVFSSITNTPCPQRATLPGNNTHQVRRADLVETERPAAYETSHARPKDSLAIDFEEATPITSLHPPPGLGQQIASPIMTNGDTGPVPAGQLLKAKISTILDNLTKEDCISSLATVNILEAHLNACHHGFADLGAPVKNVTSPKQQPSQQVQTQLTQIIQRIHTQQYQSSNPNYHHAVYFANPSATANAIATTNSASAQRSLVIEQTRLLRHEITRIERNL</sequence>
<dbReference type="EnsemblMetazoa" id="GAUT031598-RA">
    <property type="protein sequence ID" value="GAUT031598-PA"/>
    <property type="gene ID" value="GAUT031598"/>
</dbReference>
<keyword evidence="3" id="KW-1185">Reference proteome</keyword>
<evidence type="ECO:0000313" key="2">
    <source>
        <dbReference type="EnsemblMetazoa" id="GAUT031598-PA"/>
    </source>
</evidence>
<dbReference type="InterPro" id="IPR005162">
    <property type="entry name" value="Retrotrans_gag_dom"/>
</dbReference>
<dbReference type="VEuPathDB" id="VectorBase:GAUT031598"/>
<evidence type="ECO:0000313" key="3">
    <source>
        <dbReference type="Proteomes" id="UP000078200"/>
    </source>
</evidence>
<dbReference type="Pfam" id="PF03732">
    <property type="entry name" value="Retrotrans_gag"/>
    <property type="match status" value="1"/>
</dbReference>
<feature type="domain" description="Retrotransposon gag" evidence="1">
    <location>
        <begin position="45"/>
        <end position="125"/>
    </location>
</feature>
<reference evidence="2" key="1">
    <citation type="submission" date="2020-05" db="UniProtKB">
        <authorList>
            <consortium name="EnsemblMetazoa"/>
        </authorList>
    </citation>
    <scope>IDENTIFICATION</scope>
    <source>
        <strain evidence="2">TTRI</strain>
    </source>
</reference>
<evidence type="ECO:0000259" key="1">
    <source>
        <dbReference type="Pfam" id="PF03732"/>
    </source>
</evidence>
<dbReference type="AlphaFoldDB" id="A0A1A9VB53"/>
<name>A0A1A9VB53_GLOAU</name>
<accession>A0A1A9VB53</accession>
<protein>
    <submittedName>
        <fullName evidence="2">Retrotrans_gag domain-containing protein</fullName>
    </submittedName>
</protein>